<sequence>MRSPNGIREKRFKDIRFYKIKSYRNFITGNLSHRFIYSKWCKVMSRQEFHFRDYTINR</sequence>
<accession>A0A081S279</accession>
<dbReference type="EMBL" id="JGVH01000003">
    <property type="protein sequence ID" value="KER05032.1"/>
    <property type="molecule type" value="Genomic_DNA"/>
</dbReference>
<evidence type="ECO:0000313" key="1">
    <source>
        <dbReference type="EMBL" id="KER05032.1"/>
    </source>
</evidence>
<reference evidence="1 2" key="1">
    <citation type="submission" date="2014-03" db="EMBL/GenBank/DDBJ databases">
        <title>Draft Genome of Photorhabdus temperata Meg1.</title>
        <authorList>
            <person name="Hurst S.G.IV."/>
            <person name="Morris K."/>
            <person name="Thomas K."/>
            <person name="Tisa L.S."/>
        </authorList>
    </citation>
    <scope>NUCLEOTIDE SEQUENCE [LARGE SCALE GENOMIC DNA]</scope>
    <source>
        <strain evidence="1 2">Meg1</strain>
    </source>
</reference>
<dbReference type="AlphaFoldDB" id="A0A081S279"/>
<evidence type="ECO:0000313" key="2">
    <source>
        <dbReference type="Proteomes" id="UP000028002"/>
    </source>
</evidence>
<dbReference type="Proteomes" id="UP000028002">
    <property type="component" value="Unassembled WGS sequence"/>
</dbReference>
<name>A0A081S279_PHOTE</name>
<comment type="caution">
    <text evidence="1">The sequence shown here is derived from an EMBL/GenBank/DDBJ whole genome shotgun (WGS) entry which is preliminary data.</text>
</comment>
<organism evidence="1 2">
    <name type="scientific">Photorhabdus temperata subsp. temperata Meg1</name>
    <dbReference type="NCBI Taxonomy" id="1393735"/>
    <lineage>
        <taxon>Bacteria</taxon>
        <taxon>Pseudomonadati</taxon>
        <taxon>Pseudomonadota</taxon>
        <taxon>Gammaproteobacteria</taxon>
        <taxon>Enterobacterales</taxon>
        <taxon>Morganellaceae</taxon>
        <taxon>Photorhabdus</taxon>
    </lineage>
</organism>
<gene>
    <name evidence="1" type="ORF">MEG1DRAFT_00422</name>
</gene>
<protein>
    <submittedName>
        <fullName evidence="1">Uncharacterized protein</fullName>
    </submittedName>
</protein>
<proteinExistence type="predicted"/>